<evidence type="ECO:0000256" key="5">
    <source>
        <dbReference type="ARBA" id="ARBA00022989"/>
    </source>
</evidence>
<keyword evidence="2" id="KW-0325">Glycoprotein</keyword>
<evidence type="ECO:0000256" key="4">
    <source>
        <dbReference type="ARBA" id="ARBA00022729"/>
    </source>
</evidence>
<reference evidence="8 9" key="1">
    <citation type="journal article" date="2019" name="Commun. Biol.">
        <title>The bagworm genome reveals a unique fibroin gene that provides high tensile strength.</title>
        <authorList>
            <person name="Kono N."/>
            <person name="Nakamura H."/>
            <person name="Ohtoshi R."/>
            <person name="Tomita M."/>
            <person name="Numata K."/>
            <person name="Arakawa K."/>
        </authorList>
    </citation>
    <scope>NUCLEOTIDE SEQUENCE [LARGE SCALE GENOMIC DNA]</scope>
</reference>
<evidence type="ECO:0000256" key="3">
    <source>
        <dbReference type="ARBA" id="ARBA00022692"/>
    </source>
</evidence>
<keyword evidence="5" id="KW-1133">Transmembrane helix</keyword>
<evidence type="ECO:0000256" key="2">
    <source>
        <dbReference type="ARBA" id="ARBA00022622"/>
    </source>
</evidence>
<evidence type="ECO:0008006" key="10">
    <source>
        <dbReference type="Google" id="ProtNLM"/>
    </source>
</evidence>
<dbReference type="PANTHER" id="PTHR33562">
    <property type="entry name" value="ATILLA, ISOFORM B-RELATED-RELATED"/>
    <property type="match status" value="1"/>
</dbReference>
<evidence type="ECO:0000256" key="6">
    <source>
        <dbReference type="ARBA" id="ARBA00023136"/>
    </source>
</evidence>
<protein>
    <recommendedName>
        <fullName evidence="10">Protein sleepless</fullName>
    </recommendedName>
</protein>
<dbReference type="Proteomes" id="UP000299102">
    <property type="component" value="Unassembled WGS sequence"/>
</dbReference>
<dbReference type="EMBL" id="BGZK01000188">
    <property type="protein sequence ID" value="GBP26998.1"/>
    <property type="molecule type" value="Genomic_DNA"/>
</dbReference>
<keyword evidence="2" id="KW-0336">GPI-anchor</keyword>
<evidence type="ECO:0000256" key="7">
    <source>
        <dbReference type="ARBA" id="ARBA00023288"/>
    </source>
</evidence>
<keyword evidence="9" id="KW-1185">Reference proteome</keyword>
<accession>A0A4C1UKM1</accession>
<keyword evidence="7" id="KW-0449">Lipoprotein</keyword>
<evidence type="ECO:0000313" key="8">
    <source>
        <dbReference type="EMBL" id="GBP26998.1"/>
    </source>
</evidence>
<organism evidence="8 9">
    <name type="scientific">Eumeta variegata</name>
    <name type="common">Bagworm moth</name>
    <name type="synonym">Eumeta japonica</name>
    <dbReference type="NCBI Taxonomy" id="151549"/>
    <lineage>
        <taxon>Eukaryota</taxon>
        <taxon>Metazoa</taxon>
        <taxon>Ecdysozoa</taxon>
        <taxon>Arthropoda</taxon>
        <taxon>Hexapoda</taxon>
        <taxon>Insecta</taxon>
        <taxon>Pterygota</taxon>
        <taxon>Neoptera</taxon>
        <taxon>Endopterygota</taxon>
        <taxon>Lepidoptera</taxon>
        <taxon>Glossata</taxon>
        <taxon>Ditrysia</taxon>
        <taxon>Tineoidea</taxon>
        <taxon>Psychidae</taxon>
        <taxon>Oiketicinae</taxon>
        <taxon>Eumeta</taxon>
    </lineage>
</organism>
<evidence type="ECO:0000313" key="9">
    <source>
        <dbReference type="Proteomes" id="UP000299102"/>
    </source>
</evidence>
<proteinExistence type="predicted"/>
<evidence type="ECO:0000256" key="1">
    <source>
        <dbReference type="ARBA" id="ARBA00004589"/>
    </source>
</evidence>
<keyword evidence="4" id="KW-0732">Signal</keyword>
<gene>
    <name evidence="8" type="ORF">EVAR_11231_1</name>
</gene>
<keyword evidence="3" id="KW-0812">Transmembrane</keyword>
<sequence length="222" mass="24779">MNGVHCPAAPLQGHGVSPILRPQAIKLGQQTSETRKFRAINNGAVTLAAIYKVQNSKTANGINMFSQLCIGVDAMLFLLAVSDALRCYYCDADRGKYRSKPCILFNNSETFIQECPSSTMCYKKIIYLDRGNGLKTSTMQRGCAAQSQKDEQRKIGRKWQNVKIIHEVYEEACIENEELQKATKTINCHCRGDLCNNSSIAYGDFITILIGLMCYNIVNMIT</sequence>
<comment type="caution">
    <text evidence="8">The sequence shown here is derived from an EMBL/GenBank/DDBJ whole genome shotgun (WGS) entry which is preliminary data.</text>
</comment>
<dbReference type="OrthoDB" id="7467377at2759"/>
<dbReference type="GO" id="GO:0098552">
    <property type="term" value="C:side of membrane"/>
    <property type="evidence" value="ECO:0007669"/>
    <property type="project" value="UniProtKB-KW"/>
</dbReference>
<comment type="subcellular location">
    <subcellularLocation>
        <location evidence="1">Membrane</location>
        <topology evidence="1">Lipid-anchor</topology>
        <topology evidence="1">GPI-anchor</topology>
    </subcellularLocation>
</comment>
<dbReference type="AlphaFoldDB" id="A0A4C1UKM1"/>
<dbReference type="InterPro" id="IPR050975">
    <property type="entry name" value="Sleep_regulator"/>
</dbReference>
<name>A0A4C1UKM1_EUMVA</name>
<keyword evidence="6" id="KW-0472">Membrane</keyword>